<gene>
    <name evidence="1" type="ORF">M3P21_05360</name>
</gene>
<dbReference type="EMBL" id="JAMFMB010000004">
    <property type="protein sequence ID" value="MCL6282956.1"/>
    <property type="molecule type" value="Genomic_DNA"/>
</dbReference>
<organism evidence="1 2">
    <name type="scientific">Ruegeria spongiae</name>
    <dbReference type="NCBI Taxonomy" id="2942209"/>
    <lineage>
        <taxon>Bacteria</taxon>
        <taxon>Pseudomonadati</taxon>
        <taxon>Pseudomonadota</taxon>
        <taxon>Alphaproteobacteria</taxon>
        <taxon>Rhodobacterales</taxon>
        <taxon>Roseobacteraceae</taxon>
        <taxon>Ruegeria</taxon>
    </lineage>
</organism>
<evidence type="ECO:0000313" key="1">
    <source>
        <dbReference type="EMBL" id="MCL6282956.1"/>
    </source>
</evidence>
<dbReference type="Proteomes" id="UP001203880">
    <property type="component" value="Unassembled WGS sequence"/>
</dbReference>
<dbReference type="RefSeq" id="WP_249707474.1">
    <property type="nucleotide sequence ID" value="NZ_JAMFMB010000004.1"/>
</dbReference>
<name>A0ABT0PZ99_9RHOB</name>
<comment type="caution">
    <text evidence="1">The sequence shown here is derived from an EMBL/GenBank/DDBJ whole genome shotgun (WGS) entry which is preliminary data.</text>
</comment>
<evidence type="ECO:0008006" key="3">
    <source>
        <dbReference type="Google" id="ProtNLM"/>
    </source>
</evidence>
<accession>A0ABT0PZ99</accession>
<proteinExistence type="predicted"/>
<protein>
    <recommendedName>
        <fullName evidence="3">Apea-like HEPN domain-containing protein</fullName>
    </recommendedName>
</protein>
<sequence length="293" mass="33603">MVSELEAEGFQFFEEAIWSSALQTSDLPLLRRFLDRNGYKNVSVSIVRPSDEKSARVVWLRYYREDGQCLVRDQQLSIPAESNHLRLVLGFRSESDLSKSPEKAIQVVSALRLIFGIAVARELILHSEFSALDQDRGPYSEVSFASPFDTQDINRWDTPPISDALIRDVPQEASFLLDKAVAQKFPQERFILMWLAFEACVHNLHGASGNGTKRQNYFINELGSEKANHEVFRLFKLRSEVFKEGSFSSSRMDDECWSLYYALQLVNLQDCPQRKALVLGYEAYIEKKQARDS</sequence>
<keyword evidence="2" id="KW-1185">Reference proteome</keyword>
<evidence type="ECO:0000313" key="2">
    <source>
        <dbReference type="Proteomes" id="UP001203880"/>
    </source>
</evidence>
<reference evidence="1" key="1">
    <citation type="submission" date="2022-05" db="EMBL/GenBank/DDBJ databases">
        <authorList>
            <person name="Park J.-S."/>
        </authorList>
    </citation>
    <scope>NUCLEOTIDE SEQUENCE</scope>
    <source>
        <strain evidence="1">2012CJ41-6</strain>
    </source>
</reference>